<dbReference type="PANTHER" id="PTHR10039">
    <property type="entry name" value="AMELOGENIN"/>
    <property type="match status" value="1"/>
</dbReference>
<dbReference type="PANTHER" id="PTHR10039:SF16">
    <property type="entry name" value="GPI INOSITOL-DEACYLASE"/>
    <property type="match status" value="1"/>
</dbReference>
<accession>A0A5N6YE06</accession>
<evidence type="ECO:0000313" key="1">
    <source>
        <dbReference type="EMBL" id="KAE8343448.1"/>
    </source>
</evidence>
<dbReference type="OrthoDB" id="4160516at2759"/>
<dbReference type="EMBL" id="ML737129">
    <property type="protein sequence ID" value="KAE8343448.1"/>
    <property type="molecule type" value="Genomic_DNA"/>
</dbReference>
<organism evidence="1">
    <name type="scientific">Aspergillus arachidicola</name>
    <dbReference type="NCBI Taxonomy" id="656916"/>
    <lineage>
        <taxon>Eukaryota</taxon>
        <taxon>Fungi</taxon>
        <taxon>Dikarya</taxon>
        <taxon>Ascomycota</taxon>
        <taxon>Pezizomycotina</taxon>
        <taxon>Eurotiomycetes</taxon>
        <taxon>Eurotiomycetidae</taxon>
        <taxon>Eurotiales</taxon>
        <taxon>Aspergillaceae</taxon>
        <taxon>Aspergillus</taxon>
        <taxon>Aspergillus subgen. Circumdati</taxon>
    </lineage>
</organism>
<gene>
    <name evidence="1" type="ORF">BDV24DRAFT_172848</name>
</gene>
<sequence length="327" mass="37414">MPPSSDNPSLRSRQKTSSLCLAIRQTLTCPTKISANREKDRSQCHIQESSNHRQRSKLVLGKHSSRMLPIHSPLALFSSCLTKSRSTTIEHLWDRQAYNASSVVYIFCQFSSRDQQDLTAILQCMIRQVIEQADEGLLLAMKQLFDGPDEVPKAEGLLSYLPFFVGAGCKVMVTSRDLSHIRKHMCAAVKMKVCSQIQDLELYISSRFQDSEFPDAEDFTQEIMRKSSNVFLHVKLILDELMDLTTIRQMRKALEKESKGLEQAYTSIVQRIDIQPKAKRALAWRFIGWIAFAKRRFKLNEVIHAFAVEKDEEEIYEDNTIHGVGIS</sequence>
<dbReference type="AlphaFoldDB" id="A0A5N6YE06"/>
<proteinExistence type="predicted"/>
<name>A0A5N6YE06_9EURO</name>
<dbReference type="Proteomes" id="UP000325558">
    <property type="component" value="Unassembled WGS sequence"/>
</dbReference>
<reference evidence="1" key="1">
    <citation type="submission" date="2019-04" db="EMBL/GenBank/DDBJ databases">
        <title>Friends and foes A comparative genomics study of 23 Aspergillus species from section Flavi.</title>
        <authorList>
            <consortium name="DOE Joint Genome Institute"/>
            <person name="Kjaerbolling I."/>
            <person name="Vesth T."/>
            <person name="Frisvad J.C."/>
            <person name="Nybo J.L."/>
            <person name="Theobald S."/>
            <person name="Kildgaard S."/>
            <person name="Isbrandt T."/>
            <person name="Kuo A."/>
            <person name="Sato A."/>
            <person name="Lyhne E.K."/>
            <person name="Kogle M.E."/>
            <person name="Wiebenga A."/>
            <person name="Kun R.S."/>
            <person name="Lubbers R.J."/>
            <person name="Makela M.R."/>
            <person name="Barry K."/>
            <person name="Chovatia M."/>
            <person name="Clum A."/>
            <person name="Daum C."/>
            <person name="Haridas S."/>
            <person name="He G."/>
            <person name="LaButti K."/>
            <person name="Lipzen A."/>
            <person name="Mondo S."/>
            <person name="Riley R."/>
            <person name="Salamov A."/>
            <person name="Simmons B.A."/>
            <person name="Magnuson J.K."/>
            <person name="Henrissat B."/>
            <person name="Mortensen U.H."/>
            <person name="Larsen T.O."/>
            <person name="Devries R.P."/>
            <person name="Grigoriev I.V."/>
            <person name="Machida M."/>
            <person name="Baker S.E."/>
            <person name="Andersen M.R."/>
        </authorList>
    </citation>
    <scope>NUCLEOTIDE SEQUENCE</scope>
    <source>
        <strain evidence="1">CBS 117612</strain>
    </source>
</reference>
<protein>
    <submittedName>
        <fullName evidence="1">Uncharacterized protein</fullName>
    </submittedName>
</protein>